<keyword evidence="4" id="KW-0067">ATP-binding</keyword>
<feature type="transmembrane region" description="Helical" evidence="7">
    <location>
        <begin position="357"/>
        <end position="379"/>
    </location>
</feature>
<dbReference type="Gene3D" id="1.20.1560.10">
    <property type="entry name" value="ABC transporter type 1, transmembrane domain"/>
    <property type="match status" value="1"/>
</dbReference>
<dbReference type="PANTHER" id="PTHR24223:SF345">
    <property type="entry name" value="ABC MULTIDRUG TRANSPORTER (EUROFUNG)"/>
    <property type="match status" value="1"/>
</dbReference>
<feature type="transmembrane region" description="Helical" evidence="7">
    <location>
        <begin position="262"/>
        <end position="283"/>
    </location>
</feature>
<evidence type="ECO:0000256" key="2">
    <source>
        <dbReference type="ARBA" id="ARBA00022692"/>
    </source>
</evidence>
<dbReference type="AlphaFoldDB" id="A0AAN9UV90"/>
<dbReference type="GO" id="GO:0042626">
    <property type="term" value="F:ATPase-coupled transmembrane transporter activity"/>
    <property type="evidence" value="ECO:0007669"/>
    <property type="project" value="TreeGrafter"/>
</dbReference>
<feature type="transmembrane region" description="Helical" evidence="7">
    <location>
        <begin position="20"/>
        <end position="42"/>
    </location>
</feature>
<keyword evidence="3" id="KW-0547">Nucleotide-binding</keyword>
<name>A0AAN9UV90_9PEZI</name>
<evidence type="ECO:0000259" key="8">
    <source>
        <dbReference type="Pfam" id="PF24357"/>
    </source>
</evidence>
<dbReference type="GO" id="GO:0005524">
    <property type="term" value="F:ATP binding"/>
    <property type="evidence" value="ECO:0007669"/>
    <property type="project" value="UniProtKB-KW"/>
</dbReference>
<feature type="domain" description="ABC transporter TMD0" evidence="8">
    <location>
        <begin position="16"/>
        <end position="146"/>
    </location>
</feature>
<dbReference type="Pfam" id="PF24357">
    <property type="entry name" value="TMD0_ABC"/>
    <property type="match status" value="1"/>
</dbReference>
<dbReference type="EMBL" id="JAKJXP020000034">
    <property type="protein sequence ID" value="KAK7752800.1"/>
    <property type="molecule type" value="Genomic_DNA"/>
</dbReference>
<dbReference type="GO" id="GO:0016020">
    <property type="term" value="C:membrane"/>
    <property type="evidence" value="ECO:0007669"/>
    <property type="project" value="UniProtKB-SubCell"/>
</dbReference>
<gene>
    <name evidence="9" type="ORF">SLS62_005142</name>
</gene>
<organism evidence="9 10">
    <name type="scientific">Diatrype stigma</name>
    <dbReference type="NCBI Taxonomy" id="117547"/>
    <lineage>
        <taxon>Eukaryota</taxon>
        <taxon>Fungi</taxon>
        <taxon>Dikarya</taxon>
        <taxon>Ascomycota</taxon>
        <taxon>Pezizomycotina</taxon>
        <taxon>Sordariomycetes</taxon>
        <taxon>Xylariomycetidae</taxon>
        <taxon>Xylariales</taxon>
        <taxon>Diatrypaceae</taxon>
        <taxon>Diatrype</taxon>
    </lineage>
</organism>
<feature type="transmembrane region" description="Helical" evidence="7">
    <location>
        <begin position="91"/>
        <end position="113"/>
    </location>
</feature>
<sequence>MDLTSGHSTLLQLNGKDFDFTIQFEQLFFSIIPSVLFIVTSLWRTASQVRKPAVVNAPLFQLIKLGAIISYVGLELSLLVLAAIGSFHVTSFSITASALNLVAALFMITLSFVDHSRSPRPSVLLNGYLFLTLLLDIAQARTLFLLSDDKSGRTYSSIFCASIAVKVGILLLEAKQKSKWVPWDEKQHSPEETSNIFSLGVFFWLNKMFLDGYKKDLVVEDLYPLDISLDSKSLHDKFSKNMDYSKLRGDKYGLLKVLIKTLSGPLLLPILPRLALLDMLRYLHHRMRAMTRSILVTETFIKATEARIGASDHSAALTLMSTDIERIKQGLRMVHDVWAGIIQAALAGWMLHSRLGVVFVAPIGMVIVCFTCLGVLINFTGDSQRSWMTGVQKRVGLTAAVIASMKNLKLSGLSCTVGDFVQKLRVEELAAGARFRKIFILAALYGFTPMLIN</sequence>
<proteinExistence type="predicted"/>
<evidence type="ECO:0000256" key="1">
    <source>
        <dbReference type="ARBA" id="ARBA00004141"/>
    </source>
</evidence>
<evidence type="ECO:0000313" key="10">
    <source>
        <dbReference type="Proteomes" id="UP001320420"/>
    </source>
</evidence>
<keyword evidence="2 7" id="KW-0812">Transmembrane</keyword>
<reference evidence="9 10" key="1">
    <citation type="submission" date="2024-02" db="EMBL/GenBank/DDBJ databases">
        <title>De novo assembly and annotation of 12 fungi associated with fruit tree decline syndrome in Ontario, Canada.</title>
        <authorList>
            <person name="Sulman M."/>
            <person name="Ellouze W."/>
            <person name="Ilyukhin E."/>
        </authorList>
    </citation>
    <scope>NUCLEOTIDE SEQUENCE [LARGE SCALE GENOMIC DNA]</scope>
    <source>
        <strain evidence="9 10">M11/M66-122</strain>
    </source>
</reference>
<evidence type="ECO:0000313" key="9">
    <source>
        <dbReference type="EMBL" id="KAK7752800.1"/>
    </source>
</evidence>
<evidence type="ECO:0000256" key="5">
    <source>
        <dbReference type="ARBA" id="ARBA00022989"/>
    </source>
</evidence>
<keyword evidence="5 7" id="KW-1133">Transmembrane helix</keyword>
<evidence type="ECO:0000256" key="6">
    <source>
        <dbReference type="ARBA" id="ARBA00023136"/>
    </source>
</evidence>
<dbReference type="InterPro" id="IPR050173">
    <property type="entry name" value="ABC_transporter_C-like"/>
</dbReference>
<protein>
    <recommendedName>
        <fullName evidence="8">ABC transporter TMD0 domain-containing protein</fullName>
    </recommendedName>
</protein>
<feature type="transmembrane region" description="Helical" evidence="7">
    <location>
        <begin position="152"/>
        <end position="172"/>
    </location>
</feature>
<evidence type="ECO:0000256" key="7">
    <source>
        <dbReference type="SAM" id="Phobius"/>
    </source>
</evidence>
<dbReference type="PANTHER" id="PTHR24223">
    <property type="entry name" value="ATP-BINDING CASSETTE SUB-FAMILY C"/>
    <property type="match status" value="1"/>
</dbReference>
<evidence type="ECO:0000256" key="3">
    <source>
        <dbReference type="ARBA" id="ARBA00022741"/>
    </source>
</evidence>
<keyword evidence="10" id="KW-1185">Reference proteome</keyword>
<dbReference type="InterPro" id="IPR036640">
    <property type="entry name" value="ABC1_TM_sf"/>
</dbReference>
<evidence type="ECO:0000256" key="4">
    <source>
        <dbReference type="ARBA" id="ARBA00022840"/>
    </source>
</evidence>
<feature type="transmembrane region" description="Helical" evidence="7">
    <location>
        <begin position="62"/>
        <end position="85"/>
    </location>
</feature>
<dbReference type="Proteomes" id="UP001320420">
    <property type="component" value="Unassembled WGS sequence"/>
</dbReference>
<keyword evidence="6 7" id="KW-0472">Membrane</keyword>
<comment type="subcellular location">
    <subcellularLocation>
        <location evidence="1">Membrane</location>
        <topology evidence="1">Multi-pass membrane protein</topology>
    </subcellularLocation>
</comment>
<feature type="transmembrane region" description="Helical" evidence="7">
    <location>
        <begin position="125"/>
        <end position="146"/>
    </location>
</feature>
<accession>A0AAN9UV90</accession>
<dbReference type="InterPro" id="IPR056227">
    <property type="entry name" value="TMD0_ABC"/>
</dbReference>
<comment type="caution">
    <text evidence="9">The sequence shown here is derived from an EMBL/GenBank/DDBJ whole genome shotgun (WGS) entry which is preliminary data.</text>
</comment>